<dbReference type="EMBL" id="OA886273">
    <property type="protein sequence ID" value="CAD7282729.1"/>
    <property type="molecule type" value="Genomic_DNA"/>
</dbReference>
<dbReference type="InterPro" id="IPR001304">
    <property type="entry name" value="C-type_lectin-like"/>
</dbReference>
<feature type="compositionally biased region" description="Low complexity" evidence="2">
    <location>
        <begin position="36"/>
        <end position="45"/>
    </location>
</feature>
<proteinExistence type="predicted"/>
<dbReference type="SUPFAM" id="SSF56436">
    <property type="entry name" value="C-type lectin-like"/>
    <property type="match status" value="1"/>
</dbReference>
<dbReference type="SMART" id="SM00034">
    <property type="entry name" value="CLECT"/>
    <property type="match status" value="1"/>
</dbReference>
<dbReference type="PROSITE" id="PS50041">
    <property type="entry name" value="C_TYPE_LECTIN_2"/>
    <property type="match status" value="1"/>
</dbReference>
<feature type="region of interest" description="Disordered" evidence="2">
    <location>
        <begin position="1"/>
        <end position="45"/>
    </location>
</feature>
<dbReference type="OrthoDB" id="2142683at2759"/>
<dbReference type="Gene3D" id="3.10.100.10">
    <property type="entry name" value="Mannose-Binding Protein A, subunit A"/>
    <property type="match status" value="1"/>
</dbReference>
<evidence type="ECO:0000256" key="2">
    <source>
        <dbReference type="SAM" id="MobiDB-lite"/>
    </source>
</evidence>
<name>A0A7R9GIR7_9CRUS</name>
<dbReference type="AlphaFoldDB" id="A0A7R9GIR7"/>
<dbReference type="EMBL" id="CAJPEX010004236">
    <property type="protein sequence ID" value="CAG0922881.1"/>
    <property type="molecule type" value="Genomic_DNA"/>
</dbReference>
<organism evidence="4">
    <name type="scientific">Notodromas monacha</name>
    <dbReference type="NCBI Taxonomy" id="399045"/>
    <lineage>
        <taxon>Eukaryota</taxon>
        <taxon>Metazoa</taxon>
        <taxon>Ecdysozoa</taxon>
        <taxon>Arthropoda</taxon>
        <taxon>Crustacea</taxon>
        <taxon>Oligostraca</taxon>
        <taxon>Ostracoda</taxon>
        <taxon>Podocopa</taxon>
        <taxon>Podocopida</taxon>
        <taxon>Cypridocopina</taxon>
        <taxon>Cypridoidea</taxon>
        <taxon>Cyprididae</taxon>
        <taxon>Notodromas</taxon>
    </lineage>
</organism>
<dbReference type="Proteomes" id="UP000678499">
    <property type="component" value="Unassembled WGS sequence"/>
</dbReference>
<accession>A0A7R9GIR7</accession>
<dbReference type="InterPro" id="IPR016187">
    <property type="entry name" value="CTDL_fold"/>
</dbReference>
<feature type="coiled-coil region" evidence="1">
    <location>
        <begin position="67"/>
        <end position="94"/>
    </location>
</feature>
<evidence type="ECO:0000313" key="4">
    <source>
        <dbReference type="EMBL" id="CAD7282729.1"/>
    </source>
</evidence>
<evidence type="ECO:0000259" key="3">
    <source>
        <dbReference type="PROSITE" id="PS50041"/>
    </source>
</evidence>
<dbReference type="CDD" id="cd00037">
    <property type="entry name" value="CLECT"/>
    <property type="match status" value="1"/>
</dbReference>
<sequence length="294" mass="33258">MRDGPPPPLPPSSPYNNMPMHHLPEMKSANLRAPPSFGGSSSSSVDISSVRHLKDVADDLYGAFSHVMDKMKDMEKMHDEMLRLEERVFRLENDVGTSSSRGYNALDRTDSRLNMRPNMPSARESLLGREGLPSNANPCPRGFQAIPGLSECYQFNADRLVDWYGAQTNCMRMNPRAHLAEFDDVAQYEEVARYMTKKSEESRPPSGRRGEFYWIGAKREFQDYLWETTQKMVDPSFDRKIENGYTSSSGSRSCLAITRAADARSEYRLEGITCANPSAYICQIKKISSKKKSI</sequence>
<feature type="compositionally biased region" description="Pro residues" evidence="2">
    <location>
        <begin position="1"/>
        <end position="13"/>
    </location>
</feature>
<reference evidence="4" key="1">
    <citation type="submission" date="2020-11" db="EMBL/GenBank/DDBJ databases">
        <authorList>
            <person name="Tran Van P."/>
        </authorList>
    </citation>
    <scope>NUCLEOTIDE SEQUENCE</scope>
</reference>
<keyword evidence="1" id="KW-0175">Coiled coil</keyword>
<gene>
    <name evidence="4" type="ORF">NMOB1V02_LOCUS10350</name>
</gene>
<protein>
    <recommendedName>
        <fullName evidence="3">C-type lectin domain-containing protein</fullName>
    </recommendedName>
</protein>
<evidence type="ECO:0000313" key="5">
    <source>
        <dbReference type="Proteomes" id="UP000678499"/>
    </source>
</evidence>
<feature type="domain" description="C-type lectin" evidence="3">
    <location>
        <begin position="152"/>
        <end position="283"/>
    </location>
</feature>
<keyword evidence="5" id="KW-1185">Reference proteome</keyword>
<evidence type="ECO:0000256" key="1">
    <source>
        <dbReference type="SAM" id="Coils"/>
    </source>
</evidence>
<dbReference type="Pfam" id="PF00059">
    <property type="entry name" value="Lectin_C"/>
    <property type="match status" value="1"/>
</dbReference>
<dbReference type="InterPro" id="IPR016186">
    <property type="entry name" value="C-type_lectin-like/link_sf"/>
</dbReference>